<keyword evidence="7 10" id="KW-0653">Protein transport</keyword>
<gene>
    <name evidence="13" type="primary">LOC105359415</name>
</gene>
<dbReference type="Proteomes" id="UP000695007">
    <property type="component" value="Unplaced"/>
</dbReference>
<evidence type="ECO:0000256" key="4">
    <source>
        <dbReference type="ARBA" id="ARBA00022692"/>
    </source>
</evidence>
<dbReference type="GO" id="GO:0006888">
    <property type="term" value="P:endoplasmic reticulum to Golgi vesicle-mediated transport"/>
    <property type="evidence" value="ECO:0007669"/>
    <property type="project" value="TreeGrafter"/>
</dbReference>
<accession>A0AAJ6YBP1</accession>
<keyword evidence="8" id="KW-1133">Transmembrane helix</keyword>
<evidence type="ECO:0000256" key="5">
    <source>
        <dbReference type="ARBA" id="ARBA00022801"/>
    </source>
</evidence>
<keyword evidence="5 10" id="KW-0378">Hydrolase</keyword>
<evidence type="ECO:0000313" key="12">
    <source>
        <dbReference type="Proteomes" id="UP000695007"/>
    </source>
</evidence>
<reference evidence="13" key="1">
    <citation type="submission" date="2025-08" db="UniProtKB">
        <authorList>
            <consortium name="RefSeq"/>
        </authorList>
    </citation>
    <scope>IDENTIFICATION</scope>
</reference>
<dbReference type="Pfam" id="PF07819">
    <property type="entry name" value="PGAP1"/>
    <property type="match status" value="1"/>
</dbReference>
<organism evidence="12 13">
    <name type="scientific">Ceratosolen solmsi marchali</name>
    <dbReference type="NCBI Taxonomy" id="326594"/>
    <lineage>
        <taxon>Eukaryota</taxon>
        <taxon>Metazoa</taxon>
        <taxon>Ecdysozoa</taxon>
        <taxon>Arthropoda</taxon>
        <taxon>Hexapoda</taxon>
        <taxon>Insecta</taxon>
        <taxon>Pterygota</taxon>
        <taxon>Neoptera</taxon>
        <taxon>Endopterygota</taxon>
        <taxon>Hymenoptera</taxon>
        <taxon>Apocrita</taxon>
        <taxon>Proctotrupomorpha</taxon>
        <taxon>Chalcidoidea</taxon>
        <taxon>Agaonidae</taxon>
        <taxon>Agaoninae</taxon>
        <taxon>Ceratosolen</taxon>
    </lineage>
</organism>
<keyword evidence="6 10" id="KW-0256">Endoplasmic reticulum</keyword>
<dbReference type="EC" id="3.1.-.-" evidence="10"/>
<keyword evidence="12" id="KW-1185">Reference proteome</keyword>
<evidence type="ECO:0000259" key="11">
    <source>
        <dbReference type="Pfam" id="PF07819"/>
    </source>
</evidence>
<keyword evidence="9 10" id="KW-0472">Membrane</keyword>
<evidence type="ECO:0000256" key="8">
    <source>
        <dbReference type="ARBA" id="ARBA00022989"/>
    </source>
</evidence>
<dbReference type="PANTHER" id="PTHR15495:SF7">
    <property type="entry name" value="GPI INOSITOL-DEACYLASE"/>
    <property type="match status" value="1"/>
</dbReference>
<dbReference type="GeneID" id="105359415"/>
<feature type="domain" description="GPI inositol-deacylase PGAP1-like alpha/beta" evidence="11">
    <location>
        <begin position="50"/>
        <end position="259"/>
    </location>
</feature>
<evidence type="ECO:0000256" key="7">
    <source>
        <dbReference type="ARBA" id="ARBA00022927"/>
    </source>
</evidence>
<evidence type="ECO:0000256" key="6">
    <source>
        <dbReference type="ARBA" id="ARBA00022824"/>
    </source>
</evidence>
<evidence type="ECO:0000256" key="3">
    <source>
        <dbReference type="ARBA" id="ARBA00022448"/>
    </source>
</evidence>
<evidence type="ECO:0000313" key="13">
    <source>
        <dbReference type="RefSeq" id="XP_011494323.1"/>
    </source>
</evidence>
<keyword evidence="4" id="KW-0812">Transmembrane</keyword>
<dbReference type="RefSeq" id="XP_011494323.1">
    <property type="nucleotide sequence ID" value="XM_011496021.1"/>
</dbReference>
<keyword evidence="3 10" id="KW-0813">Transport</keyword>
<dbReference type="GO" id="GO:0015031">
    <property type="term" value="P:protein transport"/>
    <property type="evidence" value="ECO:0007669"/>
    <property type="project" value="UniProtKB-KW"/>
</dbReference>
<evidence type="ECO:0000256" key="10">
    <source>
        <dbReference type="RuleBase" id="RU365011"/>
    </source>
</evidence>
<dbReference type="InterPro" id="IPR039529">
    <property type="entry name" value="PGAP1/BST1"/>
</dbReference>
<evidence type="ECO:0000256" key="1">
    <source>
        <dbReference type="ARBA" id="ARBA00004477"/>
    </source>
</evidence>
<comment type="function">
    <text evidence="10">Involved in inositol deacylation of GPI-anchored proteins which plays important roles in the quality control and ER-associated degradation of GPI-anchored proteins.</text>
</comment>
<dbReference type="Gene3D" id="3.40.50.1820">
    <property type="entry name" value="alpha/beta hydrolase"/>
    <property type="match status" value="1"/>
</dbReference>
<protein>
    <recommendedName>
        <fullName evidence="10">GPI inositol-deacylase</fullName>
        <ecNumber evidence="10">3.1.-.-</ecNumber>
    </recommendedName>
</protein>
<dbReference type="GO" id="GO:0005789">
    <property type="term" value="C:endoplasmic reticulum membrane"/>
    <property type="evidence" value="ECO:0007669"/>
    <property type="project" value="UniProtKB-SubCell"/>
</dbReference>
<dbReference type="AlphaFoldDB" id="A0AAJ6YBP1"/>
<dbReference type="KEGG" id="csol:105359415"/>
<sequence length="287" mass="32974">MTYMFEYPQYVRIGLNSKNNDLSDDYLYPRFQLFAYGEGFVTERLRRMHFSGIPVLFIPGNAGSHEQVRSLASVSLRKSLKSRTPFHFDYFSISFGKDYSAFYGGILQEETNYVAKCIQRIISLYKGKVKNIILIGHSMGGIIAKGSLLLVPEINNSFATILITLATPHTPSIYPDFTFLNYYKKLSDSMMYLKQNETTVISIGGGPRDILVPSFQTYDEYADLNVLTTSIPGVWRSTDHLCILWCKQLILNIVRSLFDCVDVSKRPATIFKNHDRKIKAFKWHFYQ</sequence>
<dbReference type="SUPFAM" id="SSF53474">
    <property type="entry name" value="alpha/beta-Hydrolases"/>
    <property type="match status" value="1"/>
</dbReference>
<dbReference type="GO" id="GO:0050185">
    <property type="term" value="F:phosphatidylinositol deacylase activity"/>
    <property type="evidence" value="ECO:0007669"/>
    <property type="project" value="TreeGrafter"/>
</dbReference>
<dbReference type="PANTHER" id="PTHR15495">
    <property type="entry name" value="NEGATIVE REGULATOR OF VESICLE FORMATION-RELATED"/>
    <property type="match status" value="1"/>
</dbReference>
<proteinExistence type="inferred from homology"/>
<dbReference type="InterPro" id="IPR012908">
    <property type="entry name" value="PGAP1-ab_dom-like"/>
</dbReference>
<dbReference type="CTD" id="80055"/>
<evidence type="ECO:0000256" key="9">
    <source>
        <dbReference type="ARBA" id="ARBA00023136"/>
    </source>
</evidence>
<evidence type="ECO:0000256" key="2">
    <source>
        <dbReference type="ARBA" id="ARBA00006931"/>
    </source>
</evidence>
<dbReference type="InterPro" id="IPR029058">
    <property type="entry name" value="AB_hydrolase_fold"/>
</dbReference>
<dbReference type="GO" id="GO:0006505">
    <property type="term" value="P:GPI anchor metabolic process"/>
    <property type="evidence" value="ECO:0007669"/>
    <property type="project" value="TreeGrafter"/>
</dbReference>
<comment type="subcellular location">
    <subcellularLocation>
        <location evidence="1">Endoplasmic reticulum membrane</location>
        <topology evidence="1">Multi-pass membrane protein</topology>
    </subcellularLocation>
</comment>
<comment type="similarity">
    <text evidence="2 10">Belongs to the GPI inositol-deacylase family.</text>
</comment>
<name>A0AAJ6YBP1_9HYME</name>